<feature type="transmembrane region" description="Helical" evidence="8">
    <location>
        <begin position="382"/>
        <end position="404"/>
    </location>
</feature>
<organism evidence="9 10">
    <name type="scientific">Fundidesulfovibrio magnetotacticus</name>
    <dbReference type="NCBI Taxonomy" id="2730080"/>
    <lineage>
        <taxon>Bacteria</taxon>
        <taxon>Pseudomonadati</taxon>
        <taxon>Thermodesulfobacteriota</taxon>
        <taxon>Desulfovibrionia</taxon>
        <taxon>Desulfovibrionales</taxon>
        <taxon>Desulfovibrionaceae</taxon>
        <taxon>Fundidesulfovibrio</taxon>
    </lineage>
</organism>
<feature type="transmembrane region" description="Helical" evidence="8">
    <location>
        <begin position="68"/>
        <end position="89"/>
    </location>
</feature>
<keyword evidence="7" id="KW-0868">Chloride</keyword>
<feature type="transmembrane region" description="Helical" evidence="8">
    <location>
        <begin position="281"/>
        <end position="301"/>
    </location>
</feature>
<dbReference type="EMBL" id="BLTE01000019">
    <property type="protein sequence ID" value="GFK95582.1"/>
    <property type="molecule type" value="Genomic_DNA"/>
</dbReference>
<gene>
    <name evidence="9" type="primary">clcA</name>
    <name evidence="9" type="ORF">NNJEOMEG_03450</name>
</gene>
<dbReference type="PANTHER" id="PTHR45711">
    <property type="entry name" value="CHLORIDE CHANNEL PROTEIN"/>
    <property type="match status" value="1"/>
</dbReference>
<protein>
    <submittedName>
        <fullName evidence="9">H(+)/Cl(-) exchange transporter ClcA</fullName>
    </submittedName>
</protein>
<evidence type="ECO:0000313" key="10">
    <source>
        <dbReference type="Proteomes" id="UP000494245"/>
    </source>
</evidence>
<feature type="transmembrane region" description="Helical" evidence="8">
    <location>
        <begin position="321"/>
        <end position="340"/>
    </location>
</feature>
<proteinExistence type="predicted"/>
<evidence type="ECO:0000256" key="8">
    <source>
        <dbReference type="SAM" id="Phobius"/>
    </source>
</evidence>
<dbReference type="Gene3D" id="1.10.3080.10">
    <property type="entry name" value="Clc chloride channel"/>
    <property type="match status" value="1"/>
</dbReference>
<name>A0A6V8LSY2_9BACT</name>
<dbReference type="InterPro" id="IPR014743">
    <property type="entry name" value="Cl-channel_core"/>
</dbReference>
<dbReference type="GO" id="GO:0005886">
    <property type="term" value="C:plasma membrane"/>
    <property type="evidence" value="ECO:0007669"/>
    <property type="project" value="TreeGrafter"/>
</dbReference>
<evidence type="ECO:0000256" key="1">
    <source>
        <dbReference type="ARBA" id="ARBA00004141"/>
    </source>
</evidence>
<reference evidence="9 10" key="1">
    <citation type="submission" date="2020-04" db="EMBL/GenBank/DDBJ databases">
        <authorList>
            <consortium name="Desulfovibrio sp. FSS-1 genome sequencing consortium"/>
            <person name="Shimoshige H."/>
            <person name="Kobayashi H."/>
            <person name="Maekawa T."/>
        </authorList>
    </citation>
    <scope>NUCLEOTIDE SEQUENCE [LARGE SCALE GENOMIC DNA]</scope>
    <source>
        <strain evidence="9 10">SIID29052-01</strain>
    </source>
</reference>
<feature type="transmembrane region" description="Helical" evidence="8">
    <location>
        <begin position="169"/>
        <end position="193"/>
    </location>
</feature>
<keyword evidence="5" id="KW-0406">Ion transport</keyword>
<dbReference type="Proteomes" id="UP000494245">
    <property type="component" value="Unassembled WGS sequence"/>
</dbReference>
<dbReference type="RefSeq" id="WP_173086722.1">
    <property type="nucleotide sequence ID" value="NZ_BLTE01000019.1"/>
</dbReference>
<sequence>MHPPETDRAELERADPGRAELAAPRRFAALFALAALTGGAAGTLATAFHLAADNVQALRLFLVSHSGGLAWAASMLATAALTWLAVWAVRRFAPEAGGSGIQEVEGALAGLRPFRWARVLLVKFAAGAAALGSGLALGREGPTIQMGAALGRLTAWLFGRDAPYARHCLAASGAGAGLAAAFGAPLAGVLFVVEEMREHFHFDFVSFHCVVVACAAAQVACLLLAGPGQAIPMPVLPDPDTASLALFLAFGLTVGLAGTAFNACLTRTLDLFEPLAARPRLTAALAVGALTGLCAWAWPISAGGGHATLSAVLDHALAGPAWSLLALFALRFPLTMLSYASGAPGGIFAPMLALGTLWGVFFGAAAQGLFPGACPPPDAFAVAGMGALFAATVRAPMTGMVLILEMTRNYQLTLPLMLACITAAATAASLGTRPIYRVLLERVLARESATPPI</sequence>
<keyword evidence="3 8" id="KW-0812">Transmembrane</keyword>
<evidence type="ECO:0000256" key="4">
    <source>
        <dbReference type="ARBA" id="ARBA00022989"/>
    </source>
</evidence>
<evidence type="ECO:0000256" key="3">
    <source>
        <dbReference type="ARBA" id="ARBA00022692"/>
    </source>
</evidence>
<dbReference type="NCBIfam" id="NF003640">
    <property type="entry name" value="PRK05277.1"/>
    <property type="match status" value="1"/>
</dbReference>
<feature type="transmembrane region" description="Helical" evidence="8">
    <location>
        <begin position="347"/>
        <end position="370"/>
    </location>
</feature>
<accession>A0A6V8LSY2</accession>
<keyword evidence="2" id="KW-0813">Transport</keyword>
<evidence type="ECO:0000256" key="5">
    <source>
        <dbReference type="ARBA" id="ARBA00023065"/>
    </source>
</evidence>
<comment type="subcellular location">
    <subcellularLocation>
        <location evidence="1">Membrane</location>
        <topology evidence="1">Multi-pass membrane protein</topology>
    </subcellularLocation>
</comment>
<evidence type="ECO:0000313" key="9">
    <source>
        <dbReference type="EMBL" id="GFK95582.1"/>
    </source>
</evidence>
<feature type="transmembrane region" description="Helical" evidence="8">
    <location>
        <begin position="120"/>
        <end position="138"/>
    </location>
</feature>
<feature type="transmembrane region" description="Helical" evidence="8">
    <location>
        <begin position="416"/>
        <end position="436"/>
    </location>
</feature>
<feature type="transmembrane region" description="Helical" evidence="8">
    <location>
        <begin position="245"/>
        <end position="269"/>
    </location>
</feature>
<keyword evidence="6 8" id="KW-0472">Membrane</keyword>
<keyword evidence="10" id="KW-1185">Reference proteome</keyword>
<feature type="transmembrane region" description="Helical" evidence="8">
    <location>
        <begin position="205"/>
        <end position="225"/>
    </location>
</feature>
<dbReference type="PRINTS" id="PR00762">
    <property type="entry name" value="CLCHANNEL"/>
</dbReference>
<evidence type="ECO:0000256" key="6">
    <source>
        <dbReference type="ARBA" id="ARBA00023136"/>
    </source>
</evidence>
<dbReference type="InterPro" id="IPR001807">
    <property type="entry name" value="ClC"/>
</dbReference>
<comment type="caution">
    <text evidence="9">The sequence shown here is derived from an EMBL/GenBank/DDBJ whole genome shotgun (WGS) entry which is preliminary data.</text>
</comment>
<dbReference type="GO" id="GO:0005247">
    <property type="term" value="F:voltage-gated chloride channel activity"/>
    <property type="evidence" value="ECO:0007669"/>
    <property type="project" value="TreeGrafter"/>
</dbReference>
<dbReference type="Pfam" id="PF00654">
    <property type="entry name" value="Voltage_CLC"/>
    <property type="match status" value="1"/>
</dbReference>
<keyword evidence="4 8" id="KW-1133">Transmembrane helix</keyword>
<dbReference type="PANTHER" id="PTHR45711:SF6">
    <property type="entry name" value="CHLORIDE CHANNEL PROTEIN"/>
    <property type="match status" value="1"/>
</dbReference>
<feature type="transmembrane region" description="Helical" evidence="8">
    <location>
        <begin position="27"/>
        <end position="48"/>
    </location>
</feature>
<dbReference type="AlphaFoldDB" id="A0A6V8LSY2"/>
<dbReference type="SUPFAM" id="SSF81340">
    <property type="entry name" value="Clc chloride channel"/>
    <property type="match status" value="1"/>
</dbReference>
<dbReference type="CDD" id="cd01031">
    <property type="entry name" value="EriC"/>
    <property type="match status" value="1"/>
</dbReference>
<evidence type="ECO:0000256" key="7">
    <source>
        <dbReference type="ARBA" id="ARBA00023214"/>
    </source>
</evidence>
<reference evidence="9 10" key="2">
    <citation type="submission" date="2020-05" db="EMBL/GenBank/DDBJ databases">
        <title>Draft genome sequence of Desulfovibrio sp. strainFSS-1.</title>
        <authorList>
            <person name="Shimoshige H."/>
            <person name="Kobayashi H."/>
            <person name="Maekawa T."/>
        </authorList>
    </citation>
    <scope>NUCLEOTIDE SEQUENCE [LARGE SCALE GENOMIC DNA]</scope>
    <source>
        <strain evidence="9 10">SIID29052-01</strain>
    </source>
</reference>
<evidence type="ECO:0000256" key="2">
    <source>
        <dbReference type="ARBA" id="ARBA00022448"/>
    </source>
</evidence>